<dbReference type="Proteomes" id="UP000004374">
    <property type="component" value="Unassembled WGS sequence"/>
</dbReference>
<dbReference type="RefSeq" id="WP_008217463.1">
    <property type="nucleotide sequence ID" value="NZ_BAFK01000001.1"/>
</dbReference>
<protein>
    <submittedName>
        <fullName evidence="1">Uncharacterized protein</fullName>
    </submittedName>
</protein>
<accession>I1DSM6</accession>
<comment type="caution">
    <text evidence="1">The sequence shown here is derived from an EMBL/GenBank/DDBJ whole genome shotgun (WGS) entry which is preliminary data.</text>
</comment>
<keyword evidence="2" id="KW-1185">Reference proteome</keyword>
<dbReference type="AlphaFoldDB" id="I1DSM6"/>
<dbReference type="STRING" id="562729.RNAN_0017"/>
<dbReference type="OrthoDB" id="6368187at2"/>
<sequence length="106" mass="11541">MDVNDKKYVATVINYFWGRNTTTPEGVNEAAALVAYEALEQANVCSNSMDLVPRPTYAKSGIKYVLKQLAGIGKRIQSGDTAIYNSCKGVVGLRYKTKIMMALSGV</sequence>
<name>I1DSM6_9GAMM</name>
<evidence type="ECO:0000313" key="2">
    <source>
        <dbReference type="Proteomes" id="UP000004374"/>
    </source>
</evidence>
<gene>
    <name evidence="1" type="ORF">RNAN_0017</name>
</gene>
<evidence type="ECO:0000313" key="1">
    <source>
        <dbReference type="EMBL" id="GAB57054.1"/>
    </source>
</evidence>
<proteinExistence type="predicted"/>
<organism evidence="1 2">
    <name type="scientific">Rheinheimera nanhaiensis E407-8</name>
    <dbReference type="NCBI Taxonomy" id="562729"/>
    <lineage>
        <taxon>Bacteria</taxon>
        <taxon>Pseudomonadati</taxon>
        <taxon>Pseudomonadota</taxon>
        <taxon>Gammaproteobacteria</taxon>
        <taxon>Chromatiales</taxon>
        <taxon>Chromatiaceae</taxon>
        <taxon>Rheinheimera</taxon>
    </lineage>
</organism>
<dbReference type="EMBL" id="BAFK01000001">
    <property type="protein sequence ID" value="GAB57054.1"/>
    <property type="molecule type" value="Genomic_DNA"/>
</dbReference>
<reference evidence="1 2" key="1">
    <citation type="journal article" date="2012" name="J. Bacteriol.">
        <title>Genome Sequence of the Protease-Producing Bacterium Rheinheimera nanhaiensis E407-8T, Isolated from Deep-Sea Sediment of the South China Sea.</title>
        <authorList>
            <person name="Zhang X.-Y."/>
            <person name="Zhang Y.-J."/>
            <person name="Qin Q.-L."/>
            <person name="Xie B.-B."/>
            <person name="Chen X.-L."/>
            <person name="Zhou B.-C."/>
            <person name="Zhang Y.-Z."/>
        </authorList>
    </citation>
    <scope>NUCLEOTIDE SEQUENCE [LARGE SCALE GENOMIC DNA]</scope>
    <source>
        <strain evidence="1 2">E407-8</strain>
    </source>
</reference>